<dbReference type="GeneID" id="28842464"/>
<keyword evidence="2" id="KW-0479">Metal-binding</keyword>
<keyword evidence="3" id="KW-0862">Zinc</keyword>
<dbReference type="PANTHER" id="PTHR28620">
    <property type="entry name" value="CENTROMERE PROTEIN V"/>
    <property type="match status" value="1"/>
</dbReference>
<dbReference type="AlphaFoldDB" id="A0A1B8GAK1"/>
<organism evidence="5 6">
    <name type="scientific">Pseudogymnoascus verrucosus</name>
    <dbReference type="NCBI Taxonomy" id="342668"/>
    <lineage>
        <taxon>Eukaryota</taxon>
        <taxon>Fungi</taxon>
        <taxon>Dikarya</taxon>
        <taxon>Ascomycota</taxon>
        <taxon>Pezizomycotina</taxon>
        <taxon>Leotiomycetes</taxon>
        <taxon>Thelebolales</taxon>
        <taxon>Thelebolaceae</taxon>
        <taxon>Pseudogymnoascus</taxon>
    </lineage>
</organism>
<evidence type="ECO:0000256" key="2">
    <source>
        <dbReference type="ARBA" id="ARBA00022723"/>
    </source>
</evidence>
<dbReference type="OrthoDB" id="2993351at2759"/>
<sequence length="278" mass="30731">MSEEELKTYHGSCHCGNFAFTVTVPEIKSGARCNCSLCHRKGYFWLKIGSEQFKADEGTGELACYQVSGGCNRHLFCATCGTGVMAEKPGEPFMVVNLNTVKDLDRKALEVKAFDGASIGEPYKTFDVPTDVIDALDLPGYKTYTGHCHCGDVKVAFKSPDLYDPNTFVVSDNCSICTIHAYVIAYPERNHYQITGTENTTAYFMGDKWIAHRFCKRCGTPVNLDTQTGPPAHVLAKIPEFYHPRLKAYPTNLRVINGLDWKELGINYLAPGEGADAN</sequence>
<feature type="domain" description="CENP-V/GFA" evidence="4">
    <location>
        <begin position="9"/>
        <end position="124"/>
    </location>
</feature>
<dbReference type="GO" id="GO:0016846">
    <property type="term" value="F:carbon-sulfur lyase activity"/>
    <property type="evidence" value="ECO:0007669"/>
    <property type="project" value="InterPro"/>
</dbReference>
<dbReference type="GO" id="GO:0046872">
    <property type="term" value="F:metal ion binding"/>
    <property type="evidence" value="ECO:0007669"/>
    <property type="project" value="UniProtKB-KW"/>
</dbReference>
<keyword evidence="6" id="KW-1185">Reference proteome</keyword>
<reference evidence="6" key="2">
    <citation type="journal article" date="2018" name="Nat. Commun.">
        <title>Extreme sensitivity to ultraviolet light in the fungal pathogen causing white-nose syndrome of bats.</title>
        <authorList>
            <person name="Palmer J.M."/>
            <person name="Drees K.P."/>
            <person name="Foster J.T."/>
            <person name="Lindner D.L."/>
        </authorList>
    </citation>
    <scope>NUCLEOTIDE SEQUENCE [LARGE SCALE GENOMIC DNA]</scope>
    <source>
        <strain evidence="6">UAMH 10579</strain>
    </source>
</reference>
<reference evidence="5 6" key="1">
    <citation type="submission" date="2016-03" db="EMBL/GenBank/DDBJ databases">
        <title>Comparative genomics of Pseudogymnoascus destructans, the fungus causing white-nose syndrome of bats.</title>
        <authorList>
            <person name="Palmer J.M."/>
            <person name="Drees K.P."/>
            <person name="Foster J.T."/>
            <person name="Lindner D.L."/>
        </authorList>
    </citation>
    <scope>NUCLEOTIDE SEQUENCE [LARGE SCALE GENOMIC DNA]</scope>
    <source>
        <strain evidence="5 6">UAMH 10579</strain>
    </source>
</reference>
<gene>
    <name evidence="5" type="ORF">VE01_09078</name>
</gene>
<comment type="similarity">
    <text evidence="1">Belongs to the Gfa family.</text>
</comment>
<dbReference type="PROSITE" id="PS51891">
    <property type="entry name" value="CENP_V_GFA"/>
    <property type="match status" value="2"/>
</dbReference>
<dbReference type="STRING" id="342668.A0A1B8GAK1"/>
<dbReference type="InterPro" id="IPR006913">
    <property type="entry name" value="CENP-V/GFA"/>
</dbReference>
<dbReference type="Gene3D" id="2.170.150.70">
    <property type="match status" value="2"/>
</dbReference>
<dbReference type="PANTHER" id="PTHR28620:SF1">
    <property type="entry name" value="CENP-V_GFA DOMAIN-CONTAINING PROTEIN"/>
    <property type="match status" value="1"/>
</dbReference>
<evidence type="ECO:0000313" key="6">
    <source>
        <dbReference type="Proteomes" id="UP000091956"/>
    </source>
</evidence>
<dbReference type="Proteomes" id="UP000091956">
    <property type="component" value="Unassembled WGS sequence"/>
</dbReference>
<evidence type="ECO:0000259" key="4">
    <source>
        <dbReference type="PROSITE" id="PS51891"/>
    </source>
</evidence>
<proteinExistence type="inferred from homology"/>
<dbReference type="InterPro" id="IPR011057">
    <property type="entry name" value="Mss4-like_sf"/>
</dbReference>
<evidence type="ECO:0000256" key="1">
    <source>
        <dbReference type="ARBA" id="ARBA00005495"/>
    </source>
</evidence>
<evidence type="ECO:0000313" key="5">
    <source>
        <dbReference type="EMBL" id="OBT92854.1"/>
    </source>
</evidence>
<feature type="domain" description="CENP-V/GFA" evidence="4">
    <location>
        <begin position="144"/>
        <end position="262"/>
    </location>
</feature>
<protein>
    <recommendedName>
        <fullName evidence="4">CENP-V/GFA domain-containing protein</fullName>
    </recommendedName>
</protein>
<name>A0A1B8GAK1_9PEZI</name>
<dbReference type="EMBL" id="KV460261">
    <property type="protein sequence ID" value="OBT92854.1"/>
    <property type="molecule type" value="Genomic_DNA"/>
</dbReference>
<accession>A0A1B8GAK1</accession>
<dbReference type="RefSeq" id="XP_018126587.1">
    <property type="nucleotide sequence ID" value="XM_018278494.2"/>
</dbReference>
<evidence type="ECO:0000256" key="3">
    <source>
        <dbReference type="ARBA" id="ARBA00022833"/>
    </source>
</evidence>
<dbReference type="InterPro" id="IPR052355">
    <property type="entry name" value="CENP-V-like"/>
</dbReference>
<dbReference type="Pfam" id="PF04828">
    <property type="entry name" value="GFA"/>
    <property type="match status" value="2"/>
</dbReference>
<dbReference type="SUPFAM" id="SSF51316">
    <property type="entry name" value="Mss4-like"/>
    <property type="match status" value="2"/>
</dbReference>